<keyword evidence="2 6" id="KW-0812">Transmembrane</keyword>
<dbReference type="PANTHER" id="PTHR43027">
    <property type="entry name" value="DOXORUBICIN RESISTANCE ABC TRANSPORTER PERMEASE PROTEIN DRRC-RELATED"/>
    <property type="match status" value="1"/>
</dbReference>
<organism evidence="8 9">
    <name type="scientific">Acrocarpospora phusangensis</name>
    <dbReference type="NCBI Taxonomy" id="1070424"/>
    <lineage>
        <taxon>Bacteria</taxon>
        <taxon>Bacillati</taxon>
        <taxon>Actinomycetota</taxon>
        <taxon>Actinomycetes</taxon>
        <taxon>Streptosporangiales</taxon>
        <taxon>Streptosporangiaceae</taxon>
        <taxon>Acrocarpospora</taxon>
    </lineage>
</organism>
<dbReference type="Pfam" id="PF01061">
    <property type="entry name" value="ABC2_membrane"/>
    <property type="match status" value="1"/>
</dbReference>
<dbReference type="PIRSF" id="PIRSF006648">
    <property type="entry name" value="DrrB"/>
    <property type="match status" value="1"/>
</dbReference>
<evidence type="ECO:0000313" key="9">
    <source>
        <dbReference type="Proteomes" id="UP000640052"/>
    </source>
</evidence>
<dbReference type="PANTHER" id="PTHR43027:SF2">
    <property type="entry name" value="TRANSPORT PERMEASE PROTEIN"/>
    <property type="match status" value="1"/>
</dbReference>
<proteinExistence type="inferred from homology"/>
<dbReference type="AlphaFoldDB" id="A0A919QJI1"/>
<evidence type="ECO:0000256" key="4">
    <source>
        <dbReference type="ARBA" id="ARBA00023136"/>
    </source>
</evidence>
<evidence type="ECO:0000313" key="8">
    <source>
        <dbReference type="EMBL" id="GIH29244.1"/>
    </source>
</evidence>
<dbReference type="InterPro" id="IPR047817">
    <property type="entry name" value="ABC2_TM_bact-type"/>
</dbReference>
<name>A0A919QJI1_9ACTN</name>
<keyword evidence="9" id="KW-1185">Reference proteome</keyword>
<keyword evidence="4 6" id="KW-0472">Membrane</keyword>
<comment type="similarity">
    <text evidence="6">Belongs to the ABC-2 integral membrane protein family.</text>
</comment>
<reference evidence="8" key="1">
    <citation type="submission" date="2021-01" db="EMBL/GenBank/DDBJ databases">
        <title>Whole genome shotgun sequence of Acrocarpospora phusangensis NBRC 108782.</title>
        <authorList>
            <person name="Komaki H."/>
            <person name="Tamura T."/>
        </authorList>
    </citation>
    <scope>NUCLEOTIDE SEQUENCE</scope>
    <source>
        <strain evidence="8">NBRC 108782</strain>
    </source>
</reference>
<keyword evidence="6" id="KW-1003">Cell membrane</keyword>
<evidence type="ECO:0000259" key="7">
    <source>
        <dbReference type="PROSITE" id="PS51012"/>
    </source>
</evidence>
<evidence type="ECO:0000256" key="6">
    <source>
        <dbReference type="RuleBase" id="RU361157"/>
    </source>
</evidence>
<sequence>MSAIAFPTRLAITEIKLYLREPLAAFFAVVLPLALLLILGATIPDFREPADDLGGVRPVDTHLPGMMILLSVLTVAFSILPATLVVYRERGVLRRMSTTPVKPISVLSVQLVINAAASIVATALMLVSGHLVLEIPYPPMFLAFVGVFLLGSVTMFGIGLALAAAAPNSRVVQSAGAGIMFPLLFLGGMWLPRALMPDWLRVVSDYSPAGAFGQALTDVLSNQAPSLLHLGVMTAWAAAGILAATRWFRWE</sequence>
<keyword evidence="6" id="KW-0813">Transport</keyword>
<feature type="domain" description="ABC transmembrane type-2" evidence="7">
    <location>
        <begin position="23"/>
        <end position="251"/>
    </location>
</feature>
<gene>
    <name evidence="8" type="ORF">Aph01nite_75540</name>
</gene>
<dbReference type="InterPro" id="IPR013525">
    <property type="entry name" value="ABC2_TM"/>
</dbReference>
<accession>A0A919QJI1</accession>
<dbReference type="InterPro" id="IPR052902">
    <property type="entry name" value="ABC-2_transporter"/>
</dbReference>
<protein>
    <recommendedName>
        <fullName evidence="6">Transport permease protein</fullName>
    </recommendedName>
</protein>
<feature type="transmembrane region" description="Helical" evidence="6">
    <location>
        <begin position="107"/>
        <end position="128"/>
    </location>
</feature>
<dbReference type="GO" id="GO:0043190">
    <property type="term" value="C:ATP-binding cassette (ABC) transporter complex"/>
    <property type="evidence" value="ECO:0007669"/>
    <property type="project" value="InterPro"/>
</dbReference>
<feature type="transmembrane region" description="Helical" evidence="6">
    <location>
        <begin position="63"/>
        <end position="87"/>
    </location>
</feature>
<keyword evidence="5" id="KW-0046">Antibiotic resistance</keyword>
<dbReference type="GO" id="GO:0140359">
    <property type="term" value="F:ABC-type transporter activity"/>
    <property type="evidence" value="ECO:0007669"/>
    <property type="project" value="InterPro"/>
</dbReference>
<evidence type="ECO:0000256" key="5">
    <source>
        <dbReference type="ARBA" id="ARBA00023251"/>
    </source>
</evidence>
<feature type="transmembrane region" description="Helical" evidence="6">
    <location>
        <begin position="23"/>
        <end position="43"/>
    </location>
</feature>
<dbReference type="Proteomes" id="UP000640052">
    <property type="component" value="Unassembled WGS sequence"/>
</dbReference>
<feature type="transmembrane region" description="Helical" evidence="6">
    <location>
        <begin position="140"/>
        <end position="164"/>
    </location>
</feature>
<dbReference type="PROSITE" id="PS51012">
    <property type="entry name" value="ABC_TM2"/>
    <property type="match status" value="1"/>
</dbReference>
<comment type="subcellular location">
    <subcellularLocation>
        <location evidence="6">Cell membrane</location>
        <topology evidence="6">Multi-pass membrane protein</topology>
    </subcellularLocation>
    <subcellularLocation>
        <location evidence="1">Membrane</location>
        <topology evidence="1">Multi-pass membrane protein</topology>
    </subcellularLocation>
</comment>
<feature type="transmembrane region" description="Helical" evidence="6">
    <location>
        <begin position="227"/>
        <end position="248"/>
    </location>
</feature>
<dbReference type="RefSeq" id="WP_204045854.1">
    <property type="nucleotide sequence ID" value="NZ_BOOA01000115.1"/>
</dbReference>
<dbReference type="GO" id="GO:0046677">
    <property type="term" value="P:response to antibiotic"/>
    <property type="evidence" value="ECO:0007669"/>
    <property type="project" value="UniProtKB-KW"/>
</dbReference>
<evidence type="ECO:0000256" key="3">
    <source>
        <dbReference type="ARBA" id="ARBA00022989"/>
    </source>
</evidence>
<keyword evidence="3 6" id="KW-1133">Transmembrane helix</keyword>
<evidence type="ECO:0000256" key="2">
    <source>
        <dbReference type="ARBA" id="ARBA00022692"/>
    </source>
</evidence>
<evidence type="ECO:0000256" key="1">
    <source>
        <dbReference type="ARBA" id="ARBA00004141"/>
    </source>
</evidence>
<feature type="transmembrane region" description="Helical" evidence="6">
    <location>
        <begin position="171"/>
        <end position="191"/>
    </location>
</feature>
<comment type="caution">
    <text evidence="8">The sequence shown here is derived from an EMBL/GenBank/DDBJ whole genome shotgun (WGS) entry which is preliminary data.</text>
</comment>
<dbReference type="InterPro" id="IPR000412">
    <property type="entry name" value="ABC_2_transport"/>
</dbReference>
<dbReference type="EMBL" id="BOOA01000115">
    <property type="protein sequence ID" value="GIH29244.1"/>
    <property type="molecule type" value="Genomic_DNA"/>
</dbReference>